<dbReference type="Pfam" id="PF01168">
    <property type="entry name" value="Ala_racemase_N"/>
    <property type="match status" value="1"/>
</dbReference>
<comment type="similarity">
    <text evidence="1">Belongs to the DSD1 family.</text>
</comment>
<protein>
    <submittedName>
        <fullName evidence="4">DSD1 family PLP-dependent enzyme</fullName>
    </submittedName>
</protein>
<name>A0ABY4S0D1_AQUTE</name>
<evidence type="ECO:0000313" key="5">
    <source>
        <dbReference type="Proteomes" id="UP001056201"/>
    </source>
</evidence>
<evidence type="ECO:0000259" key="3">
    <source>
        <dbReference type="SMART" id="SM01119"/>
    </source>
</evidence>
<evidence type="ECO:0000256" key="2">
    <source>
        <dbReference type="ARBA" id="ARBA00023239"/>
    </source>
</evidence>
<dbReference type="EMBL" id="CP097635">
    <property type="protein sequence ID" value="URI06382.1"/>
    <property type="molecule type" value="Genomic_DNA"/>
</dbReference>
<proteinExistence type="inferred from homology"/>
<dbReference type="SUPFAM" id="SSF51419">
    <property type="entry name" value="PLP-binding barrel"/>
    <property type="match status" value="1"/>
</dbReference>
<dbReference type="CDD" id="cd06819">
    <property type="entry name" value="PLPDE_III_LS_D-TA"/>
    <property type="match status" value="1"/>
</dbReference>
<dbReference type="InterPro" id="IPR001608">
    <property type="entry name" value="Ala_racemase_N"/>
</dbReference>
<dbReference type="InterPro" id="IPR051466">
    <property type="entry name" value="D-amino_acid_metab_enzyme"/>
</dbReference>
<keyword evidence="2" id="KW-0456">Lyase</keyword>
<gene>
    <name evidence="4" type="ORF">MW290_10710</name>
</gene>
<dbReference type="Proteomes" id="UP001056201">
    <property type="component" value="Chromosome 1"/>
</dbReference>
<reference evidence="4" key="1">
    <citation type="submission" date="2022-05" db="EMBL/GenBank/DDBJ databases">
        <title>An RpoN-dependent PEP-CTERM gene is involved in floc formation of an Aquincola tertiaricarbonis strain.</title>
        <authorList>
            <person name="Qiu D."/>
            <person name="Xia M."/>
        </authorList>
    </citation>
    <scope>NUCLEOTIDE SEQUENCE</scope>
    <source>
        <strain evidence="4">RN12</strain>
    </source>
</reference>
<dbReference type="Gene3D" id="2.40.37.20">
    <property type="entry name" value="D-serine dehydratase-like domain"/>
    <property type="match status" value="1"/>
</dbReference>
<organism evidence="4 5">
    <name type="scientific">Aquincola tertiaricarbonis</name>
    <dbReference type="NCBI Taxonomy" id="391953"/>
    <lineage>
        <taxon>Bacteria</taxon>
        <taxon>Pseudomonadati</taxon>
        <taxon>Pseudomonadota</taxon>
        <taxon>Betaproteobacteria</taxon>
        <taxon>Burkholderiales</taxon>
        <taxon>Sphaerotilaceae</taxon>
        <taxon>Aquincola</taxon>
    </lineage>
</organism>
<dbReference type="PANTHER" id="PTHR28004:SF2">
    <property type="entry name" value="D-SERINE DEHYDRATASE"/>
    <property type="match status" value="1"/>
</dbReference>
<accession>A0ABY4S0D1</accession>
<dbReference type="PANTHER" id="PTHR28004">
    <property type="entry name" value="ZGC:162816-RELATED"/>
    <property type="match status" value="1"/>
</dbReference>
<dbReference type="InterPro" id="IPR026956">
    <property type="entry name" value="D-ser_dehydrat-like_dom"/>
</dbReference>
<dbReference type="InterPro" id="IPR042208">
    <property type="entry name" value="D-ser_dehydrat-like_sf"/>
</dbReference>
<evidence type="ECO:0000256" key="1">
    <source>
        <dbReference type="ARBA" id="ARBA00005323"/>
    </source>
</evidence>
<feature type="domain" description="D-serine dehydratase-like" evidence="3">
    <location>
        <begin position="282"/>
        <end position="369"/>
    </location>
</feature>
<dbReference type="RefSeq" id="WP_250194645.1">
    <property type="nucleotide sequence ID" value="NZ_CP097635.1"/>
</dbReference>
<keyword evidence="5" id="KW-1185">Reference proteome</keyword>
<dbReference type="SMART" id="SM01119">
    <property type="entry name" value="D-ser_dehydrat"/>
    <property type="match status" value="1"/>
</dbReference>
<dbReference type="Gene3D" id="3.20.20.10">
    <property type="entry name" value="Alanine racemase"/>
    <property type="match status" value="1"/>
</dbReference>
<dbReference type="Pfam" id="PF14031">
    <property type="entry name" value="D-ser_dehydrat"/>
    <property type="match status" value="1"/>
</dbReference>
<dbReference type="InterPro" id="IPR029066">
    <property type="entry name" value="PLP-binding_barrel"/>
</dbReference>
<sequence>MNTATSPTAATTARVIPPAPARIGCPLADVDTPALLLDLDVMDANIAQVHGRAQRAGVRVRPHAKAHKCAAVAQRQIAAGAQGVCCQKLGEAEALAAAGITDILVTNELVGMAKARRAAQLAGRIRLAVCADHPLQVQQLADATREAGTCLDVLVELDVGQGRCGVTSASAAVALAQAIAAAAPGLRFAGLHAYHGGAQHLRSPTERQAAIAGAVVRAREAVAALAAAGLPCPTVTGAGTGTYALEAASGVYTELQPGSYVLMDVDYAANTLAEDSAPLGHALFGWCSVISLRPGQAVLDGGLKAFGVDAGLPRVLHPGWQVKGISDEHTVIVSTGADAAPLAVGDKLRLIPGHCDPTVNLHDWLVAIRGETVEAVWPVDARGAMF</sequence>
<evidence type="ECO:0000313" key="4">
    <source>
        <dbReference type="EMBL" id="URI06382.1"/>
    </source>
</evidence>